<feature type="domain" description="Glycosyltransferase 2-like" evidence="3">
    <location>
        <begin position="333"/>
        <end position="500"/>
    </location>
</feature>
<dbReference type="PANTHER" id="PTHR22916">
    <property type="entry name" value="GLYCOSYLTRANSFERASE"/>
    <property type="match status" value="1"/>
</dbReference>
<dbReference type="Proteomes" id="UP000028401">
    <property type="component" value="Unassembled WGS sequence"/>
</dbReference>
<sequence>MNNPKVSVVVPIYNQERYLRDCLDSLEAQTLEEIEFILINDGSKDSSIDIMNEYAAKNPKFIIVDKGNDGVGKTINIGIDMAKGEYIAELDSDDFAAADMYEKLYEVAKKNDVDIVKSSVNNFIGEGENLNVYFKEEIARKGYYNRVINPLEEKEVFTFKMYAWCSLYRRELLQDNKIIWNEDVSAYNDNGFYWQTMSLAKSVYYVEDYFNYHRRDNEHSTVRDSNKMFNNFFAEHAFIVEKLIKSGTFEGLKKYFFSWKLDNYYFALTRIEFERKQDFFQLVAKDFRKDIEEYGLNAVHFVNQSQKIKINAIVKDPIQYFYTDYLKQYYKVSVVVPVHNSANYIRQTIESLLTQTLYGLEIILVENGSTDNTLEILKEYEGRDWRIQLHSIGASDAGTARNYGLERAHGQYIIFLDADDIFYPTMIAKAYNASVKDDAEVIWFKTAYKDLLSGQTNPYNNFFNVAQMPNHRPFSFKQLKWNPYKAFNGWAWDKMFKTDYVRANNLTFQSLPVANDGYFTYLAMANAQRITTVNEILQLHIIGHGNNISFSKHDENYRNDYDMILEIVKELRKFDDENTSAHLFLKSMLPHMEWMMQRGYKTQEALQKYFNLLVSGGLEELGFIEILNEENSASDQEVIDRFEQVLDYHVDDFDKFMLEIGNQWIGKERNRLNYIPNAQVQQRNGKIIFGQNASEAQNTAGGLFAMIIPKKDTENVTAVVEILFLADNAPAVKDTLNLSFAINADKEGELQSNLFQAEWANGEKVMTDNIYYTYIDNVFTVYVKYTGKYTGFEYIFSNATSRSFPNKFSVLGINTGYITTIFPEVLPEMKRIEAIHQNYHAPALYGQRTVFRYEGTKEQSEELLCVELPNYAFNNVVFALEIANIPNNRPAIYDTLYFGFFLDSEKEIQANVFQAEWEKGRPALMDNVYYRVEGNKVYIGARFTEIWAAYHFKLKSIVGRELNQDYSVNYLAQELVEKELSVLPKDAQFIKEVQG</sequence>
<keyword evidence="1" id="KW-0328">Glycosyltransferase</keyword>
<dbReference type="RefSeq" id="WP_042747553.1">
    <property type="nucleotide sequence ID" value="NZ_AZSI01000002.1"/>
</dbReference>
<dbReference type="CDD" id="cd00761">
    <property type="entry name" value="Glyco_tranf_GTA_type"/>
    <property type="match status" value="2"/>
</dbReference>
<reference evidence="4 5" key="1">
    <citation type="submission" date="2014-06" db="EMBL/GenBank/DDBJ databases">
        <title>Draft genome sequence of the putrescine producing strain Lactococcus lactis subsp cremoris GE214.</title>
        <authorList>
            <person name="Ladero V."/>
            <person name="Linares D.M."/>
            <person name="del Rio B."/>
            <person name="Mayo B."/>
            <person name="Martin M.C."/>
            <person name="Fernandez M."/>
            <person name="Alvarez M.A."/>
        </authorList>
    </citation>
    <scope>NUCLEOTIDE SEQUENCE [LARGE SCALE GENOMIC DNA]</scope>
    <source>
        <strain evidence="4 5">GE214</strain>
    </source>
</reference>
<dbReference type="PANTHER" id="PTHR22916:SF51">
    <property type="entry name" value="GLYCOSYLTRANSFERASE EPSH-RELATED"/>
    <property type="match status" value="1"/>
</dbReference>
<evidence type="ECO:0000313" key="5">
    <source>
        <dbReference type="Proteomes" id="UP000028401"/>
    </source>
</evidence>
<gene>
    <name evidence="4" type="ORF">U725_00063</name>
</gene>
<comment type="caution">
    <text evidence="4">The sequence shown here is derived from an EMBL/GenBank/DDBJ whole genome shotgun (WGS) entry which is preliminary data.</text>
</comment>
<dbReference type="EMBL" id="AZSI01000002">
    <property type="protein sequence ID" value="KEY63741.1"/>
    <property type="molecule type" value="Genomic_DNA"/>
</dbReference>
<proteinExistence type="predicted"/>
<dbReference type="SUPFAM" id="SSF53448">
    <property type="entry name" value="Nucleotide-diphospho-sugar transferases"/>
    <property type="match status" value="2"/>
</dbReference>
<accession>A0A084AEL2</accession>
<organism evidence="4 5">
    <name type="scientific">Lactococcus cremoris subsp. cremoris GE214</name>
    <dbReference type="NCBI Taxonomy" id="1415168"/>
    <lineage>
        <taxon>Bacteria</taxon>
        <taxon>Bacillati</taxon>
        <taxon>Bacillota</taxon>
        <taxon>Bacilli</taxon>
        <taxon>Lactobacillales</taxon>
        <taxon>Streptococcaceae</taxon>
        <taxon>Lactococcus</taxon>
        <taxon>Lactococcus cremoris subsp. cremoris</taxon>
    </lineage>
</organism>
<protein>
    <recommendedName>
        <fullName evidence="3">Glycosyltransferase 2-like domain-containing protein</fullName>
    </recommendedName>
</protein>
<evidence type="ECO:0000256" key="1">
    <source>
        <dbReference type="ARBA" id="ARBA00022676"/>
    </source>
</evidence>
<feature type="domain" description="Glycosyltransferase 2-like" evidence="3">
    <location>
        <begin position="7"/>
        <end position="173"/>
    </location>
</feature>
<dbReference type="PATRIC" id="fig|1415168.3.peg.70"/>
<dbReference type="Pfam" id="PF00535">
    <property type="entry name" value="Glycos_transf_2"/>
    <property type="match status" value="2"/>
</dbReference>
<dbReference type="InterPro" id="IPR029044">
    <property type="entry name" value="Nucleotide-diphossugar_trans"/>
</dbReference>
<evidence type="ECO:0000259" key="3">
    <source>
        <dbReference type="Pfam" id="PF00535"/>
    </source>
</evidence>
<keyword evidence="2" id="KW-0808">Transferase</keyword>
<evidence type="ECO:0000313" key="4">
    <source>
        <dbReference type="EMBL" id="KEY63741.1"/>
    </source>
</evidence>
<name>A0A084AEL2_LACLC</name>
<dbReference type="GO" id="GO:0016757">
    <property type="term" value="F:glycosyltransferase activity"/>
    <property type="evidence" value="ECO:0007669"/>
    <property type="project" value="UniProtKB-KW"/>
</dbReference>
<dbReference type="AlphaFoldDB" id="A0A084AEL2"/>
<dbReference type="InterPro" id="IPR001173">
    <property type="entry name" value="Glyco_trans_2-like"/>
</dbReference>
<dbReference type="Gene3D" id="3.90.550.10">
    <property type="entry name" value="Spore Coat Polysaccharide Biosynthesis Protein SpsA, Chain A"/>
    <property type="match status" value="2"/>
</dbReference>
<evidence type="ECO:0000256" key="2">
    <source>
        <dbReference type="ARBA" id="ARBA00022679"/>
    </source>
</evidence>